<gene>
    <name evidence="1" type="ORF">OGM63_24940</name>
</gene>
<reference evidence="1 2" key="1">
    <citation type="submission" date="2022-10" db="EMBL/GenBank/DDBJ databases">
        <title>Identification of biosynthetic pathway for the production of the potent trypsin inhibitor radiosumin.</title>
        <authorList>
            <person name="Fewer D.P."/>
            <person name="Delbaje E."/>
            <person name="Ouyang X."/>
            <person name="Agostino P.D."/>
            <person name="Wahlsten M."/>
            <person name="Jokela J."/>
            <person name="Permi P."/>
            <person name="Haapaniemi E."/>
            <person name="Koistinen H."/>
        </authorList>
    </citation>
    <scope>NUCLEOTIDE SEQUENCE [LARGE SCALE GENOMIC DNA]</scope>
    <source>
        <strain evidence="1 2">NIES-515</strain>
    </source>
</reference>
<protein>
    <submittedName>
        <fullName evidence="1">Uncharacterized protein</fullName>
    </submittedName>
</protein>
<dbReference type="EMBL" id="JAOWRF010000354">
    <property type="protein sequence ID" value="MCV3216711.1"/>
    <property type="molecule type" value="Genomic_DNA"/>
</dbReference>
<keyword evidence="2" id="KW-1185">Reference proteome</keyword>
<sequence length="213" mass="25377">MVSTDTGICSFLVYLLQILCKRDRFTVIYLFYLIQTQIDAHEKLLLLRFDYCIKSLPALIIHYFCSILLKYHTFTPLKLRKQQYNRCRYLFHLIMDINLFQPGQIVSLEHDTKRLYAEVIQVVVERQLCWVRPLLLVAFIEEPPIITDLRDASDLLWSINLFQPALDTEVITLLSQIFAKEPKHEVDLDAKEQLNQFLRFFWQAHKEKPENKD</sequence>
<comment type="caution">
    <text evidence="1">The sequence shown here is derived from an EMBL/GenBank/DDBJ whole genome shotgun (WGS) entry which is preliminary data.</text>
</comment>
<dbReference type="RefSeq" id="WP_263748369.1">
    <property type="nucleotide sequence ID" value="NZ_JAOWRF010000354.1"/>
</dbReference>
<accession>A0ABT3B5R0</accession>
<organism evidence="1 2">
    <name type="scientific">Plectonema radiosum NIES-515</name>
    <dbReference type="NCBI Taxonomy" id="2986073"/>
    <lineage>
        <taxon>Bacteria</taxon>
        <taxon>Bacillati</taxon>
        <taxon>Cyanobacteriota</taxon>
        <taxon>Cyanophyceae</taxon>
        <taxon>Oscillatoriophycideae</taxon>
        <taxon>Oscillatoriales</taxon>
        <taxon>Microcoleaceae</taxon>
        <taxon>Plectonema</taxon>
    </lineage>
</organism>
<dbReference type="Proteomes" id="UP001526143">
    <property type="component" value="Unassembled WGS sequence"/>
</dbReference>
<name>A0ABT3B5R0_9CYAN</name>
<proteinExistence type="predicted"/>
<evidence type="ECO:0000313" key="1">
    <source>
        <dbReference type="EMBL" id="MCV3216711.1"/>
    </source>
</evidence>
<evidence type="ECO:0000313" key="2">
    <source>
        <dbReference type="Proteomes" id="UP001526143"/>
    </source>
</evidence>